<name>A0ABT6N896_9FIRM</name>
<reference evidence="2 3" key="1">
    <citation type="submission" date="2023-04" db="EMBL/GenBank/DDBJ databases">
        <title>Fusibacter bizertensis strain WBS, isolated from littoral bottom sediments of the Arctic seas - biochemical and genomic analysis.</title>
        <authorList>
            <person name="Brioukhanov A.L."/>
        </authorList>
    </citation>
    <scope>NUCLEOTIDE SEQUENCE [LARGE SCALE GENOMIC DNA]</scope>
    <source>
        <strain evidence="2 3">WBS</strain>
    </source>
</reference>
<keyword evidence="3" id="KW-1185">Reference proteome</keyword>
<proteinExistence type="predicted"/>
<dbReference type="RefSeq" id="WP_281092443.1">
    <property type="nucleotide sequence ID" value="NZ_JARYZI010000001.1"/>
</dbReference>
<protein>
    <recommendedName>
        <fullName evidence="4">Flagellar hook-length control protein FliK</fullName>
    </recommendedName>
</protein>
<comment type="caution">
    <text evidence="2">The sequence shown here is derived from an EMBL/GenBank/DDBJ whole genome shotgun (WGS) entry which is preliminary data.</text>
</comment>
<evidence type="ECO:0000313" key="3">
    <source>
        <dbReference type="Proteomes" id="UP001158045"/>
    </source>
</evidence>
<evidence type="ECO:0000256" key="1">
    <source>
        <dbReference type="SAM" id="MobiDB-lite"/>
    </source>
</evidence>
<evidence type="ECO:0008006" key="4">
    <source>
        <dbReference type="Google" id="ProtNLM"/>
    </source>
</evidence>
<organism evidence="2 3">
    <name type="scientific">Fusibacter bizertensis</name>
    <dbReference type="NCBI Taxonomy" id="1488331"/>
    <lineage>
        <taxon>Bacteria</taxon>
        <taxon>Bacillati</taxon>
        <taxon>Bacillota</taxon>
        <taxon>Clostridia</taxon>
        <taxon>Eubacteriales</taxon>
        <taxon>Eubacteriales Family XII. Incertae Sedis</taxon>
        <taxon>Fusibacter</taxon>
    </lineage>
</organism>
<dbReference type="Proteomes" id="UP001158045">
    <property type="component" value="Unassembled WGS sequence"/>
</dbReference>
<accession>A0ABT6N896</accession>
<evidence type="ECO:0000313" key="2">
    <source>
        <dbReference type="EMBL" id="MDH8676645.1"/>
    </source>
</evidence>
<gene>
    <name evidence="2" type="ORF">QE109_00730</name>
</gene>
<feature type="region of interest" description="Disordered" evidence="1">
    <location>
        <begin position="219"/>
        <end position="244"/>
    </location>
</feature>
<sequence length="543" mass="60395">MRISQNNIVQSTISFVKGQTNTELKSMVGKVLQGHISGATQNQTALFVSGEQQLLVNIGDAKLSDQQALTLKIVDYKEGALIANIMTETNGQLANDSQSSVNASEILNKLGVIISAENGEIVEAMKSANVPMTKENFQAIRQSLIEVKTLVGELKQGVTVDFSKELSTPIKALVMKLIQQSEAQTSSGNTPNNASKISPDQAAQTSNLVELTNTVPKESVMTQNPSSQSNISNLSLPQTPTAQNPSAITANEIQTNLNANEGVNTRLNEEIHLNSNFLEKDAKQLLNLIVNKFNDSGNTAEAIKNLLLEFNLESDILHLKNEQPVSIKTVFAANEQINNKDIIVQKFDSILSHMSNLKFDKESVIALLEVMKSEDEDIEKLTKLSDLIRTKLPDSEVKTKLEQDIAMLKEHAVLSKPVNDQVVYMPINIQQGERDQKVSLYYKKNQKKSDFEDFTMLVALNTDYCGEVRCVIHKLKNQVSLAFNFETDLTKKVFEDSKGLLTESLNTFSQYQFNLSFSLRENQKFELNTFDYEENGFGFDIKV</sequence>
<dbReference type="EMBL" id="JARYZI010000001">
    <property type="protein sequence ID" value="MDH8676645.1"/>
    <property type="molecule type" value="Genomic_DNA"/>
</dbReference>